<comment type="caution">
    <text evidence="3">The sequence shown here is derived from an EMBL/GenBank/DDBJ whole genome shotgun (WGS) entry which is preliminary data.</text>
</comment>
<evidence type="ECO:0000313" key="4">
    <source>
        <dbReference type="Proteomes" id="UP000194798"/>
    </source>
</evidence>
<keyword evidence="2" id="KW-0808">Transferase</keyword>
<dbReference type="PANTHER" id="PTHR34136">
    <property type="match status" value="1"/>
</dbReference>
<proteinExistence type="predicted"/>
<dbReference type="OrthoDB" id="9808602at2"/>
<keyword evidence="1" id="KW-0328">Glycosyltransferase</keyword>
<dbReference type="NCBIfam" id="TIGR00696">
    <property type="entry name" value="wecG_tagA_cpsF"/>
    <property type="match status" value="1"/>
</dbReference>
<name>A0A251XBA0_9GAMM</name>
<protein>
    <recommendedName>
        <fullName evidence="5">Glycosyltransferase</fullName>
    </recommendedName>
</protein>
<reference evidence="3 4" key="1">
    <citation type="submission" date="2016-12" db="EMBL/GenBank/DDBJ databases">
        <title>Thioflexothrix psekupsii D3 genome sequencing and assembly.</title>
        <authorList>
            <person name="Fomenkov A."/>
            <person name="Vincze T."/>
            <person name="Grabovich M."/>
            <person name="Anton B.P."/>
            <person name="Dubinina G."/>
            <person name="Orlova M."/>
            <person name="Belousova E."/>
            <person name="Roberts R.J."/>
        </authorList>
    </citation>
    <scope>NUCLEOTIDE SEQUENCE [LARGE SCALE GENOMIC DNA]</scope>
    <source>
        <strain evidence="3">D3</strain>
    </source>
</reference>
<keyword evidence="4" id="KW-1185">Reference proteome</keyword>
<dbReference type="InterPro" id="IPR004629">
    <property type="entry name" value="WecG_TagA_CpsF"/>
</dbReference>
<evidence type="ECO:0000313" key="3">
    <source>
        <dbReference type="EMBL" id="OUD15578.1"/>
    </source>
</evidence>
<sequence length="250" mass="28212">MKARNDLILNGIAINHLTFAETVEKIIELARQQQSQLIVTPNADHIVRLADDAAFREVYAKAALRVADGMPLIWASRWLKNPLPERVTGADLLPALCEQAAKNGLSVYLLGAPPGVAQQAAEILQKRYAALSVVGTYSPPLGFEKNQEEIEKIIRQINAVKPHILFVGLGSPKQEFWMAKYQSQLHVGVMLGIGAAIAFAAGTEKRAPRWMQRVGLEWLFRWGQDPKRLTKRYWGDLRFFYLVWQEKRRG</sequence>
<dbReference type="EMBL" id="MSLT01000006">
    <property type="protein sequence ID" value="OUD15578.1"/>
    <property type="molecule type" value="Genomic_DNA"/>
</dbReference>
<evidence type="ECO:0008006" key="5">
    <source>
        <dbReference type="Google" id="ProtNLM"/>
    </source>
</evidence>
<dbReference type="PANTHER" id="PTHR34136:SF1">
    <property type="entry name" value="UDP-N-ACETYL-D-MANNOSAMINURONIC ACID TRANSFERASE"/>
    <property type="match status" value="1"/>
</dbReference>
<dbReference type="CDD" id="cd06533">
    <property type="entry name" value="Glyco_transf_WecG_TagA"/>
    <property type="match status" value="1"/>
</dbReference>
<dbReference type="GO" id="GO:0016758">
    <property type="term" value="F:hexosyltransferase activity"/>
    <property type="evidence" value="ECO:0007669"/>
    <property type="project" value="TreeGrafter"/>
</dbReference>
<evidence type="ECO:0000256" key="2">
    <source>
        <dbReference type="ARBA" id="ARBA00022679"/>
    </source>
</evidence>
<dbReference type="Proteomes" id="UP000194798">
    <property type="component" value="Unassembled WGS sequence"/>
</dbReference>
<organism evidence="3 4">
    <name type="scientific">Thioflexithrix psekupsensis</name>
    <dbReference type="NCBI Taxonomy" id="1570016"/>
    <lineage>
        <taxon>Bacteria</taxon>
        <taxon>Pseudomonadati</taxon>
        <taxon>Pseudomonadota</taxon>
        <taxon>Gammaproteobacteria</taxon>
        <taxon>Thiotrichales</taxon>
        <taxon>Thioflexithrix</taxon>
    </lineage>
</organism>
<dbReference type="Pfam" id="PF03808">
    <property type="entry name" value="Glyco_tran_WecG"/>
    <property type="match status" value="1"/>
</dbReference>
<evidence type="ECO:0000256" key="1">
    <source>
        <dbReference type="ARBA" id="ARBA00022676"/>
    </source>
</evidence>
<accession>A0A251XBA0</accession>
<gene>
    <name evidence="3" type="ORF">TPSD3_03390</name>
</gene>
<dbReference type="RefSeq" id="WP_086487175.1">
    <property type="nucleotide sequence ID" value="NZ_MSLT01000006.1"/>
</dbReference>
<dbReference type="AlphaFoldDB" id="A0A251XBA0"/>